<dbReference type="AlphaFoldDB" id="A0A0D0YYQ1"/>
<dbReference type="PATRIC" id="fig|1335616.4.peg.92"/>
<gene>
    <name evidence="3" type="ORF">WDC_0094</name>
</gene>
<dbReference type="Proteomes" id="UP000032279">
    <property type="component" value="Unassembled WGS sequence"/>
</dbReference>
<evidence type="ECO:0000256" key="1">
    <source>
        <dbReference type="ARBA" id="ARBA00022729"/>
    </source>
</evidence>
<keyword evidence="4" id="KW-1185">Reference proteome</keyword>
<evidence type="ECO:0000313" key="3">
    <source>
        <dbReference type="EMBL" id="KIS04354.1"/>
    </source>
</evidence>
<comment type="caution">
    <text evidence="3">The sequence shown here is derived from an EMBL/GenBank/DDBJ whole genome shotgun (WGS) entry which is preliminary data.</text>
</comment>
<dbReference type="NCBIfam" id="TIGR03715">
    <property type="entry name" value="KxYKxGKxW"/>
    <property type="match status" value="1"/>
</dbReference>
<dbReference type="Pfam" id="PF19258">
    <property type="entry name" value="KxYKxGKxW_sig"/>
    <property type="match status" value="1"/>
</dbReference>
<accession>A0A0D0YYQ1</accession>
<feature type="region of interest" description="Disordered" evidence="2">
    <location>
        <begin position="121"/>
        <end position="152"/>
    </location>
</feature>
<organism evidence="3 4">
    <name type="scientific">Paucilactobacillus wasatchensis</name>
    <dbReference type="NCBI Taxonomy" id="1335616"/>
    <lineage>
        <taxon>Bacteria</taxon>
        <taxon>Bacillati</taxon>
        <taxon>Bacillota</taxon>
        <taxon>Bacilli</taxon>
        <taxon>Lactobacillales</taxon>
        <taxon>Lactobacillaceae</taxon>
        <taxon>Paucilactobacillus</taxon>
    </lineage>
</organism>
<evidence type="ECO:0000313" key="4">
    <source>
        <dbReference type="Proteomes" id="UP000032279"/>
    </source>
</evidence>
<name>A0A0D0YYQ1_9LACO</name>
<dbReference type="EMBL" id="AWTT01000001">
    <property type="protein sequence ID" value="KIS04354.1"/>
    <property type="molecule type" value="Genomic_DNA"/>
</dbReference>
<keyword evidence="1" id="KW-0732">Signal</keyword>
<proteinExistence type="predicted"/>
<feature type="region of interest" description="Disordered" evidence="2">
    <location>
        <begin position="84"/>
        <end position="104"/>
    </location>
</feature>
<dbReference type="InterPro" id="IPR022263">
    <property type="entry name" value="KxYKxGKxW"/>
</dbReference>
<protein>
    <submittedName>
        <fullName evidence="3">Uncharacterized protein</fullName>
    </submittedName>
</protein>
<dbReference type="STRING" id="1335616.WDC_0094"/>
<evidence type="ECO:0000256" key="2">
    <source>
        <dbReference type="SAM" id="MobiDB-lite"/>
    </source>
</evidence>
<dbReference type="OrthoDB" id="2253978at2"/>
<sequence>MGKNNKLKIRQESSEMKEHFKMYKAGKLWLYAGIATFALAAGLSFASTDAHAATANDTAAPTTAVTSAATSTATISKTEETHPTVIDDNNVGAHPTDPGTETVTATDPALIKGSMFGSTTSAAENSATTGLGAQSAADSSVAKANEDTNRTADEYGQVSLVSGGEVSTNPAANDQLDQTIVATTTTTQDKIGDQTVTSDIYNDQGAISSDVNNSTDRATTIYTTGQNTVVTKEIHYLSWNQLPMDCQCWHMMLTTVLKIRLQMALTAMFCQLVTLPQWQNEQSRY</sequence>
<reference evidence="3 4" key="1">
    <citation type="submission" date="2013-08" db="EMBL/GenBank/DDBJ databases">
        <title>Lactobacillus wasatchii sp. WDC04, a late gas producing bacteria isolated from aged chedder cheese.</title>
        <authorList>
            <person name="Oberg C.J."/>
            <person name="Culumber M."/>
            <person name="McMahon D.J."/>
            <person name="Broadbent J.R."/>
            <person name="Oberg T.S."/>
            <person name="Ortaki F."/>
        </authorList>
    </citation>
    <scope>NUCLEOTIDE SEQUENCE [LARGE SCALE GENOMIC DNA]</scope>
    <source>
        <strain evidence="3 4">WDC04</strain>
    </source>
</reference>